<feature type="compositionally biased region" description="Acidic residues" evidence="1">
    <location>
        <begin position="47"/>
        <end position="56"/>
    </location>
</feature>
<feature type="compositionally biased region" description="Basic and acidic residues" evidence="1">
    <location>
        <begin position="22"/>
        <end position="33"/>
    </location>
</feature>
<name>A0A8H3ZDU9_VENIN</name>
<reference evidence="2 3" key="1">
    <citation type="submission" date="2019-07" db="EMBL/GenBank/DDBJ databases">
        <title>Venturia inaequalis Genome Resource.</title>
        <authorList>
            <person name="Lichtner F.J."/>
        </authorList>
    </citation>
    <scope>NUCLEOTIDE SEQUENCE [LARGE SCALE GENOMIC DNA]</scope>
    <source>
        <strain evidence="2 3">DMI_063113</strain>
    </source>
</reference>
<accession>A0A8H3ZDU9</accession>
<dbReference type="AlphaFoldDB" id="A0A8H3ZDU9"/>
<proteinExistence type="predicted"/>
<dbReference type="EMBL" id="WNWR01000175">
    <property type="protein sequence ID" value="KAE9989667.1"/>
    <property type="molecule type" value="Genomic_DNA"/>
</dbReference>
<comment type="caution">
    <text evidence="2">The sequence shown here is derived from an EMBL/GenBank/DDBJ whole genome shotgun (WGS) entry which is preliminary data.</text>
</comment>
<evidence type="ECO:0000313" key="3">
    <source>
        <dbReference type="Proteomes" id="UP000490939"/>
    </source>
</evidence>
<dbReference type="Proteomes" id="UP000490939">
    <property type="component" value="Unassembled WGS sequence"/>
</dbReference>
<keyword evidence="3" id="KW-1185">Reference proteome</keyword>
<feature type="region of interest" description="Disordered" evidence="1">
    <location>
        <begin position="1"/>
        <end position="69"/>
    </location>
</feature>
<evidence type="ECO:0000313" key="2">
    <source>
        <dbReference type="EMBL" id="KAE9989667.1"/>
    </source>
</evidence>
<gene>
    <name evidence="2" type="ORF">EG327_002430</name>
</gene>
<evidence type="ECO:0000256" key="1">
    <source>
        <dbReference type="SAM" id="MobiDB-lite"/>
    </source>
</evidence>
<sequence length="112" mass="12695">MADEANPSASTATAEKPAVKPTPRDESEKEVGKPQRKKKSVPKYNDYEEDEEDEEPEFKFPHRQGKHRMMPARVSRIADRPMNGNEPTISVKIELDLEVEVEIYVSASVGLR</sequence>
<organism evidence="2 3">
    <name type="scientific">Venturia inaequalis</name>
    <name type="common">Apple scab fungus</name>
    <dbReference type="NCBI Taxonomy" id="5025"/>
    <lineage>
        <taxon>Eukaryota</taxon>
        <taxon>Fungi</taxon>
        <taxon>Dikarya</taxon>
        <taxon>Ascomycota</taxon>
        <taxon>Pezizomycotina</taxon>
        <taxon>Dothideomycetes</taxon>
        <taxon>Pleosporomycetidae</taxon>
        <taxon>Venturiales</taxon>
        <taxon>Venturiaceae</taxon>
        <taxon>Venturia</taxon>
    </lineage>
</organism>
<protein>
    <submittedName>
        <fullName evidence="2">Uncharacterized protein</fullName>
    </submittedName>
</protein>